<evidence type="ECO:0000256" key="20">
    <source>
        <dbReference type="ARBA" id="ARBA00034214"/>
    </source>
</evidence>
<dbReference type="GO" id="GO:0048488">
    <property type="term" value="P:synaptic vesicle endocytosis"/>
    <property type="evidence" value="ECO:0007669"/>
    <property type="project" value="TreeGrafter"/>
</dbReference>
<feature type="compositionally biased region" description="Basic and acidic residues" evidence="25">
    <location>
        <begin position="1650"/>
        <end position="1660"/>
    </location>
</feature>
<feature type="region of interest" description="Disordered" evidence="25">
    <location>
        <begin position="1554"/>
        <end position="1573"/>
    </location>
</feature>
<evidence type="ECO:0000256" key="21">
    <source>
        <dbReference type="ARBA" id="ARBA00035046"/>
    </source>
</evidence>
<dbReference type="Pfam" id="PF25039">
    <property type="entry name" value="BLTP1_M"/>
    <property type="match status" value="1"/>
</dbReference>
<feature type="transmembrane region" description="Helical" evidence="26">
    <location>
        <begin position="25"/>
        <end position="44"/>
    </location>
</feature>
<feature type="compositionally biased region" description="Basic and acidic residues" evidence="25">
    <location>
        <begin position="2625"/>
        <end position="2643"/>
    </location>
</feature>
<feature type="compositionally biased region" description="Polar residues" evidence="25">
    <location>
        <begin position="1220"/>
        <end position="1229"/>
    </location>
</feature>
<evidence type="ECO:0000256" key="16">
    <source>
        <dbReference type="ARBA" id="ARBA00023065"/>
    </source>
</evidence>
<keyword evidence="7" id="KW-0109">Calcium transport</keyword>
<feature type="region of interest" description="Disordered" evidence="25">
    <location>
        <begin position="1646"/>
        <end position="1672"/>
    </location>
</feature>
<evidence type="ECO:0000256" key="3">
    <source>
        <dbReference type="ARBA" id="ARBA00020557"/>
    </source>
</evidence>
<feature type="domain" description="EF-hand" evidence="27">
    <location>
        <begin position="5540"/>
        <end position="5575"/>
    </location>
</feature>
<feature type="compositionally biased region" description="Polar residues" evidence="25">
    <location>
        <begin position="4297"/>
        <end position="4313"/>
    </location>
</feature>
<evidence type="ECO:0000256" key="1">
    <source>
        <dbReference type="ARBA" id="ARBA00004434"/>
    </source>
</evidence>
<dbReference type="InterPro" id="IPR047104">
    <property type="entry name" value="BLTP1_N"/>
</dbReference>
<feature type="compositionally biased region" description="Low complexity" evidence="25">
    <location>
        <begin position="2591"/>
        <end position="2600"/>
    </location>
</feature>
<evidence type="ECO:0000256" key="8">
    <source>
        <dbReference type="ARBA" id="ARBA00022692"/>
    </source>
</evidence>
<evidence type="ECO:0000256" key="12">
    <source>
        <dbReference type="ARBA" id="ARBA00022946"/>
    </source>
</evidence>
<feature type="compositionally biased region" description="Basic and acidic residues" evidence="25">
    <location>
        <begin position="4796"/>
        <end position="4805"/>
    </location>
</feature>
<keyword evidence="12" id="KW-0809">Transit peptide</keyword>
<feature type="region of interest" description="Disordered" evidence="25">
    <location>
        <begin position="4048"/>
        <end position="4104"/>
    </location>
</feature>
<evidence type="ECO:0000256" key="9">
    <source>
        <dbReference type="ARBA" id="ARBA00022723"/>
    </source>
</evidence>
<dbReference type="PANTHER" id="PTHR31640">
    <property type="entry name" value="TRANSMEMBRANE PROTEIN KIAA1109"/>
    <property type="match status" value="1"/>
</dbReference>
<dbReference type="PROSITE" id="PS00018">
    <property type="entry name" value="EF_HAND_1"/>
    <property type="match status" value="1"/>
</dbReference>
<proteinExistence type="inferred from homology"/>
<dbReference type="SMART" id="SM01220">
    <property type="entry name" value="FSA_C"/>
    <property type="match status" value="1"/>
</dbReference>
<evidence type="ECO:0000256" key="4">
    <source>
        <dbReference type="ARBA" id="ARBA00022448"/>
    </source>
</evidence>
<feature type="region of interest" description="Disordered" evidence="25">
    <location>
        <begin position="1825"/>
        <end position="1848"/>
    </location>
</feature>
<dbReference type="Proteomes" id="UP000319801">
    <property type="component" value="Unassembled WGS sequence"/>
</dbReference>
<dbReference type="InterPro" id="IPR056742">
    <property type="entry name" value="BLTP1_C"/>
</dbReference>
<feature type="compositionally biased region" description="Acidic residues" evidence="25">
    <location>
        <begin position="1564"/>
        <end position="1573"/>
    </location>
</feature>
<keyword evidence="15 24" id="KW-0175">Coiled coil</keyword>
<evidence type="ECO:0000256" key="13">
    <source>
        <dbReference type="ARBA" id="ARBA00022958"/>
    </source>
</evidence>
<feature type="compositionally biased region" description="Low complexity" evidence="25">
    <location>
        <begin position="1230"/>
        <end position="1246"/>
    </location>
</feature>
<organism evidence="29 30">
    <name type="scientific">Bagarius yarrelli</name>
    <name type="common">Goonch</name>
    <name type="synonym">Bagrus yarrelli</name>
    <dbReference type="NCBI Taxonomy" id="175774"/>
    <lineage>
        <taxon>Eukaryota</taxon>
        <taxon>Metazoa</taxon>
        <taxon>Chordata</taxon>
        <taxon>Craniata</taxon>
        <taxon>Vertebrata</taxon>
        <taxon>Euteleostomi</taxon>
        <taxon>Actinopterygii</taxon>
        <taxon>Neopterygii</taxon>
        <taxon>Teleostei</taxon>
        <taxon>Ostariophysi</taxon>
        <taxon>Siluriformes</taxon>
        <taxon>Sisoridae</taxon>
        <taxon>Sisorinae</taxon>
        <taxon>Bagarius</taxon>
    </lineage>
</organism>
<feature type="region of interest" description="Disordered" evidence="25">
    <location>
        <begin position="1378"/>
        <end position="1403"/>
    </location>
</feature>
<comment type="similarity">
    <text evidence="2">Belongs to the LETM1 family.</text>
</comment>
<feature type="compositionally biased region" description="Polar residues" evidence="25">
    <location>
        <begin position="1508"/>
        <end position="1517"/>
    </location>
</feature>
<dbReference type="Pfam" id="PF25040">
    <property type="entry name" value="BLTP1_C"/>
    <property type="match status" value="2"/>
</dbReference>
<feature type="region of interest" description="Disordered" evidence="25">
    <location>
        <begin position="1268"/>
        <end position="1299"/>
    </location>
</feature>
<feature type="compositionally biased region" description="Polar residues" evidence="25">
    <location>
        <begin position="4052"/>
        <end position="4072"/>
    </location>
</feature>
<comment type="subcellular location">
    <subcellularLocation>
        <location evidence="1">Mitochondrion inner membrane</location>
        <topology evidence="1">Single-pass membrane protein</topology>
    </subcellularLocation>
</comment>
<dbReference type="Pfam" id="PF07766">
    <property type="entry name" value="LETM1_RBD"/>
    <property type="match status" value="1"/>
</dbReference>
<feature type="compositionally biased region" description="Polar residues" evidence="25">
    <location>
        <begin position="3667"/>
        <end position="3679"/>
    </location>
</feature>
<evidence type="ECO:0000256" key="2">
    <source>
        <dbReference type="ARBA" id="ARBA00009584"/>
    </source>
</evidence>
<sequence>MDKNNSLVPSLNDLDIYLTQHNSNLVWLLVATILSCGWIIYLTYYNSRNIGLVLTLIINRLYKNGYIHIGSFSISVLSGKVMFRDVYYINEDMSIRIQDGLLIFRWWKMYNPKQKQHDPKAETRLYVTVNGFEFHVYNRTDIYARLQNLFGLEPTLAPPRQDGEKGRERRNKTLDSVHIKAESQDPSSSLRSLIPVVKVNISTGRVAFGNLHLPQTLCMNFDDAFLTYTTKPPSSHLDQFMHIVKGSLENVRVMLVPNSQYLGRQNDEPPRLMGEGFVVMQSNDVVIYYYQDQPGLVPEELENGDADASSEGTKLQDLPPCWGLDIVCGKGTDFNYGPWADRQRSVLAQMHLRKTNSFHPVTYIRIISHVCRDSLWKFFLPADYQPMKVSDVPTPGKPRQILAFELRMNIIADATIDLLFTKNRETNAIHVNVGAGSYLEVNIPMTVGENGYSPTVKGQLLHVDTTSSMQYRTLLEAEMLAFHVIASYPRVWNMPQSWQCEIEVYKATYHFIYAQKNFFTDLIQDWASDSEPDIYSFVPYSWKFKLLFHQFEMIWAANQHNWIDCSTKQQENVYLAACGETLNLDFTLPFHEFVPATCNTRFCIRAEDTDMRLCLPDCHPSRYALLTLAKDYQQTKASPDNGMPPEAQWAPKSNKARWRNMTQSKAGWVDCWSVPNFLLIIDYTWHPIYPQKSDEQLKRSLSEIEESILSALRPPQRSPCVPPPRVPADPSLLPPDRLHVEMELSPDSHIILYGPLLRALLSIKENYFGEDDMYTDFEESLSSPVLSSCSSSCGWTGVGLEERAHKDTPNPLSLRPWDITVLINLHKIHGRLPTHCSGDSLDGPTGYLDRLCFEMKKGYKETLLQLILSPLHVFVSDNYQRPADGVLCDGHLSLSGLQMRAHAMFSAEGLPAGSDTLEYAWLIDVQAGALTGKVTVPQCATLLEWGETFVFHVVSREFQLQRPKASINCQHGVNQRTCDAKYAALPGPCRTSEDLKYTMTRLSVDGAQIFIVEHGCAANIKTGALRLANCNLHTATVGEGISAVLQDVVIAQFIEQQEMVRLGLPPPILRRSNWLEAGSVTFNLITADVALAADHPIKYEVQRHFLELHDTQTKRLWFLWPEEKYKRSKNRCGCLGGCRFFGGSTRNLDFFRLEEITPSSSSAFSNGSTETDMSYGQSLLQPGEWIIMKEPLKLPETKAVGVRRDVCSPAPLAELEKRSQQLSLQVPQRSHSSASSSEENSSSSAALPLLAGERESPSPCAELMTVTTDGPVPECPPLRSPLRSPLRRQASVQSTRLGSTKSLSAAVLTEKVPPPAGVQFSSEVSRSDENVLDSPRQRRSYGSFPFTPSADSSTFHQYRSVDSSMSVADSEAYFSANEDFEPISSDEGPGTYPGRKRRRRQQGQLYIEHSRTSIYHSVEGPLSVMEPRPPQLPSHTSQASFVSALGLEEEGSIETERAESGLLTAQPHLMACYHNYLAHYHVSNWAVKQPTNKRTSKSSLHRPLDLDTPTSEESSASFDQLSIPTFKMVKAGLSANSLLDKGVQLMGDVNSTPYTPLDKHAMENTDEDTNTEDWTMDQPAAQTRTTAIVEVKGAVNVVLTPLVAEALDRYIDSMVHFASIRHPASILDDLHGKVLNEAYQISKSTVPETHTGKPEHKISKADGSLNTPHGQTDLTIKPDNVKIKGLQANVTIPKVNLCMLQASVEERDSRSMTHVSLVGLCFDRIATQLRMNRGIVEDTEKSSAMMEKFSSASKMAPQSSGSLRSNAGVEKGKEIAARLNIHRIHSQLRGLDSPDLGACAITAIPFEKSKVLFSLEETDDFAMVDETEPSNNTDHSKDHTSDPMRSGTSSEKWGWIMFECGIENLTVKGGRQSGAVLYSAFGVMGGAETGVKRGASKSNGSSGSQTGSGYSTDVSDDNLPNDAHSPGSEPNNNSDSDEQDEGVESDDLKKDLPLLPPPPDSSSMKLTIKEIWFSFAAPTNIRSQMQAMSRQLNLLSTATPAIGAWLVPIDQLKSTLQKLDMESTLRVCAVMGCIMTEALEKKSIHIPFRSKYNRVTKRARYLHEDPSCLLCNILHRYLQQANYSVIEEATMNDGLPALVTLKKGLVALARQWMKFIVVTQAFKAVGLLRPNQLPKPKELTDTDAELAHGVDSAAALQSDTSADGVEFEFDAGTVSEHTMLLDNESSRPAPTGNSGPVSGVEIMRKLSKSHTHNESGLKIKGSHPYQSLSYTSGDTAADSPAHVSRTGLQTNHSPRKESLLSYLTGSFPSLHNLLEATPARHSEQVAAKSSSLTRTGNSLGTEMLTEHPLLSEPSSVSFYNWMSHAVGNRSGGNVQDSPLNRSQPNNLQTGGMLPTIPSASDFNTVLSSDQNTMDTHSQHTHSQHSTSQDDLLEQDETNLCPAAVQLADAQVVFKPLLNHIGIQSQDAPPLSYKMYFGEHLSFSGTLECLRADIVDSDASKYRKNKRARRQGTVNLPPLEFKPALMIETFSLNAVVLEKCMSSTWASSASALSFHELSRRPQASVHCHFTLACQAIRQHVDMALVRLIHQFSTMINNIKATQTDIKLSRYTAGSASPTPAFKTRTHGHFRSSDFSRSSRGSLNGATRIGTQKSKRTVAGSATDTLTRNREPRGRSSLARSERRTSRVSRKGSRDAADHMTIQMDDSDSITVSEQSEPSAECWQNMYKLLNFYSLISDPTGILEKTQDNGLSVGGGRSPAEPPCQLVFESETGSPPNRTSRRRSLVNTEPQHVTLIVFGVGMVNRTHLEADIGGLTMEAELKKIHGSFTLKEKMKDILHQKMTETCASAHIGGVNIVLLEGITPDIQLEDFPTSPTSTAKQEFLTVVKCNIAKSQALYSAQRGLKTNNAAIFKVGAIIINIPQHPATLHSMMVRSSHQLSKQISDLIRQPSNPPPPNREETPTPQPSDKASSINQTPVEANEYPQLPEGLEKKPIVLKFSAMIDGITIGAALLPSLKAEYKMGRMKSHGMTGAQTRFTFELPNHKLCFQSKLSPADVSPSASLTLPPVTMSGEYIIQEHEGHSDTAWAPDDMPTKHGSYLQGNYLRCVAEGIQMTATTPSMRAVRFETGLIELELSNRIQCKSTPTGSSYLKLFGKCQVDLNLALGQIVKHQVVYEEAGSDFHQVAYFRTRIGLRNALQEEINGCSDKEAVLITLIRPIVFAQPVAFDRAVLFWLNYKAAYDNWKEQRLALNSDIHMATKEVVDKLPAIQQTSVQAFSTLFLQLTVNDLGICLPITNSSQANHSLDFDTGSALVLTIESTLITACSSESLVSKGHFKNFCIRFAEGFETSWDDWKPEIRGDLVMNACVVPDGTYEVCSRTTGQASAESSSAGTWTLNVLWKMCGIDVHMDPNIGKRLSALGNTLTSMTGEEDADDIADLNSENMADLSDEDESDDMSPTIHMCVEGDVSPRLSFKKRLVNSILGLNPTLSPLSPSTTTEFRDASTASSITRAKSRSVRLPPSANAQTARHPRPLSWGCESIDPRRQVVTGNQIVDARGRKFTKRLVDIRELNEQAKVIDDLKKLGASEGTINQEIQRYQQLESVAVNDIRRDVRKKLRRSSMRAASLKDKWGLGYKPSYNRSKSISAAGRPAMKRIERQRLGDLEDLPDIKVEAASPGPRVTFNIDTFPEETEMDLLSVATDDSAHHYPSSTVFSTPNTPEVFSPSIPFQPDDGRRDDLSTSSSEDSDKDDEFDRERAQSYPRRPGSSPKKSSALAALFSERWPATPSQRGAVTPPNERNIDFELDIRVEIDSGKCVLHPSAQLLEHEEIAMRRSCDRSSRSLDQESPPKRRKLQPSFTSSSSMLSAKRVPSSLQGKSGDIETTIFYIPGVDVKLHYNSKTLKSDSPNTSRGSSLPRTLSKESKLYGMRDLPGPVAMAPGKTNTLLSPPPPPLPSAKGKASGGVKTAKLYAWVALQTLPEEMVISPCLLDFLEKALETIPITPVDRNYTTMSAPEEDVGHFDSVDPLEESQVSLVSASSSPYSSFPVDVVVYVRVQPSQIRFSCLPMSRVECMLKLPSLDLVFSSNRGELELPGSTQPADTQHAPSSTPPSVHSNLKVPGNKGPSLALGSPLGRSRHSSSQSDLSGPAINSSGLSFTACMSDFSLYVFHPYGAGKQKSAVTGLPPGPGTLGAVEEESTSVTGRKDSLSINLEFVKVTVCDIGSASFKYDMRRLSEILAFPRAWYRRSIARRLFLGDQTINLPASGPATPDSAESVAQHLSPESSRKAYWRTWDSQSAQHPSTSVFNDSTPPSHTFLKSPATGRTRSVSDSSAPRRVDSVTKTSTPSIRNNKATAQHGSPWETLVVFAINLKQLTVQMNMSNVMGNNTWTTSGLKSQGRLSVGSNRDREISMAVGLGRSKLDSKGGVVGGNIDVNTLEMVSHISEHPNQQPSHKIQITMGSTEARLDYMGSSILMGIFSNADLQLQDEWKWDIFQVIISRSTTPDLIKIGMKLQEFFTQQFDTSKRALSTWGPGPYLPPKTPVPNIDKGAADLYMDAAHHRHWPAVLKMVAGCHISLFQMPLPEDAVQLGGSMSLHGNHMTLACFHGPNFRSKSWVLFHLEEPNIAFWTEAQKIWEDGTETCIGSSDDSTYIVQTLDFHLGHNTMVTKPCGALESPMATITKVTRRRHENPPHGVATVKEWFNYVTAMRNEELNLLRNVDANNSDSGAAAKSSSLLSGFRGSSSYNHETETIFALPRMQLDFKSIHVQDPEEPSLSVECSVVTEFTDHICVTMDAELIIFLHDLVSAYLKEKEKALFAPRLSASRPGQKSPTALQEDSSAEKDKPKEDGVNYTTVDWREFLCNTWHLEPTLRLISWTGRKIDPVGVDYILQKLGFHHARTTIPKWLQRGVMDPLDKVLSVLIKKLGKLKDVACFSCTALRLTSNRPEALRSISAAQMFSLKLHPNDSSSRKFSLSSSSHLQCAVLRLNSAALGHTHTVSHRTVTQWTLPVRWVHTSGCLHDDSKVERSLRSLKDRNKKLEEGGPIYSPTVDPEPVRRSLGQRVIDEVKHYYHGFRLLWIDTTVTGRMLWRVLNGHGLSRRERRQFLRTCADLFRLLPFLVFIIVPFMEFLLPVALKLFPNMLPSTFETKSKKEERLKKELRVKLEMAKFLQDTVEEIALRNKADKGNVTEEFSTFFQKIRDSGERPSNAEIIRFSKLFEDELTLDNLTRPQLVALCKLLELQPIGTNNFLRFQLIMKLRAIRADDKLIAEEGVESLNANELQAACRVRGMRALGVTEDRLREQLKQWLELHLNQHIPTSLLLLSRAMFLPDTLSPEDQLKTTLQTLPEIVAKEAQVKVAELDFSKVDNKTKVETMLQEEEAIRQENKEREMERLAETTEKAKEQKEEVEADLREDPDLAMPNVNVTIHAETLQDTAPVLEGIKGEEITKEEIDMLSDACTKLKEQKKLLTKEKEELEELKDDVQEYSEDLEEIKKELSKTGLEKEVEESKASKHLSRRVNRMISRMDKIVNELEKDKLVLDGQVDSQTTQPVGFFFEKCYDLQRENLISISELIAVMRQIQKIPEHKLLSIAAALDENKDGKIDIDDVIKVVDLIDKEDVDISTAQVAEIMLMLQKEEKLVEKAKEKAEKEQAAKIQQN</sequence>
<name>A0A556V679_BAGYA</name>
<evidence type="ECO:0000256" key="22">
    <source>
        <dbReference type="ARBA" id="ARBA00047912"/>
    </source>
</evidence>
<evidence type="ECO:0000256" key="7">
    <source>
        <dbReference type="ARBA" id="ARBA00022568"/>
    </source>
</evidence>
<feature type="coiled-coil region" evidence="24">
    <location>
        <begin position="5584"/>
        <end position="5611"/>
    </location>
</feature>
<keyword evidence="4" id="KW-0813">Transport</keyword>
<feature type="domain" description="Letm1 RBD" evidence="28">
    <location>
        <begin position="5115"/>
        <end position="5385"/>
    </location>
</feature>
<evidence type="ECO:0000256" key="6">
    <source>
        <dbReference type="ARBA" id="ARBA00022538"/>
    </source>
</evidence>
<keyword evidence="5" id="KW-0050">Antiport</keyword>
<feature type="compositionally biased region" description="Basic and acidic residues" evidence="25">
    <location>
        <begin position="161"/>
        <end position="181"/>
    </location>
</feature>
<accession>A0A556V679</accession>
<evidence type="ECO:0000256" key="24">
    <source>
        <dbReference type="SAM" id="Coils"/>
    </source>
</evidence>
<dbReference type="PROSITE" id="PS50222">
    <property type="entry name" value="EF_HAND_2"/>
    <property type="match status" value="1"/>
</dbReference>
<feature type="compositionally biased region" description="Polar residues" evidence="25">
    <location>
        <begin position="2224"/>
        <end position="2234"/>
    </location>
</feature>
<dbReference type="InterPro" id="IPR018247">
    <property type="entry name" value="EF_Hand_1_Ca_BS"/>
</dbReference>
<keyword evidence="9" id="KW-0479">Metal-binding</keyword>
<feature type="compositionally biased region" description="Polar residues" evidence="25">
    <location>
        <begin position="4257"/>
        <end position="4270"/>
    </location>
</feature>
<dbReference type="GO" id="GO:0006813">
    <property type="term" value="P:potassium ion transport"/>
    <property type="evidence" value="ECO:0007669"/>
    <property type="project" value="UniProtKB-KW"/>
</dbReference>
<dbReference type="SUPFAM" id="SSF47473">
    <property type="entry name" value="EF-hand"/>
    <property type="match status" value="1"/>
</dbReference>
<evidence type="ECO:0000256" key="26">
    <source>
        <dbReference type="SAM" id="Phobius"/>
    </source>
</evidence>
<dbReference type="InterPro" id="IPR033122">
    <property type="entry name" value="LETM1-like_RBD"/>
</dbReference>
<dbReference type="InterPro" id="IPR002048">
    <property type="entry name" value="EF_hand_dom"/>
</dbReference>
<feature type="region of interest" description="Disordered" evidence="25">
    <location>
        <begin position="3792"/>
        <end position="3833"/>
    </location>
</feature>
<feature type="coiled-coil region" evidence="24">
    <location>
        <begin position="5409"/>
        <end position="5467"/>
    </location>
</feature>
<feature type="region of interest" description="Disordered" evidence="25">
    <location>
        <begin position="2207"/>
        <end position="2255"/>
    </location>
</feature>
<feature type="region of interest" description="Disordered" evidence="25">
    <location>
        <begin position="2180"/>
        <end position="2199"/>
    </location>
</feature>
<dbReference type="EMBL" id="VCAZ01000133">
    <property type="protein sequence ID" value="TSW48755.1"/>
    <property type="molecule type" value="Genomic_DNA"/>
</dbReference>
<keyword evidence="30" id="KW-1185">Reference proteome</keyword>
<feature type="region of interest" description="Disordered" evidence="25">
    <location>
        <begin position="4777"/>
        <end position="4805"/>
    </location>
</feature>
<feature type="region of interest" description="Disordered" evidence="25">
    <location>
        <begin position="1491"/>
        <end position="1517"/>
    </location>
</feature>
<feature type="region of interest" description="Disordered" evidence="25">
    <location>
        <begin position="4257"/>
        <end position="4313"/>
    </location>
</feature>
<dbReference type="GO" id="GO:0005509">
    <property type="term" value="F:calcium ion binding"/>
    <property type="evidence" value="ECO:0007669"/>
    <property type="project" value="InterPro"/>
</dbReference>
<feature type="region of interest" description="Disordered" evidence="25">
    <location>
        <begin position="3859"/>
        <end position="3884"/>
    </location>
</feature>
<feature type="coiled-coil region" evidence="24">
    <location>
        <begin position="5341"/>
        <end position="5372"/>
    </location>
</feature>
<feature type="compositionally biased region" description="Polar residues" evidence="25">
    <location>
        <begin position="4782"/>
        <end position="4794"/>
    </location>
</feature>
<feature type="region of interest" description="Disordered" evidence="25">
    <location>
        <begin position="1314"/>
        <end position="1354"/>
    </location>
</feature>
<feature type="compositionally biased region" description="Acidic residues" evidence="25">
    <location>
        <begin position="1935"/>
        <end position="1945"/>
    </location>
</feature>
<dbReference type="InterPro" id="IPR059005">
    <property type="entry name" value="LETM1_C"/>
</dbReference>
<dbReference type="Pfam" id="PF26561">
    <property type="entry name" value="LETM1_C"/>
    <property type="match status" value="1"/>
</dbReference>
<dbReference type="PANTHER" id="PTHR31640:SF1">
    <property type="entry name" value="BRIDGE-LIKE LIPID TRANSFER PROTEIN FAMILY MEMBER 1"/>
    <property type="match status" value="1"/>
</dbReference>
<protein>
    <recommendedName>
        <fullName evidence="3">Mitochondrial proton/calcium exchanger protein</fullName>
    </recommendedName>
    <alternativeName>
        <fullName evidence="21">Electroneutral mitochondrial K(+)/H(+)exchanger</fullName>
    </alternativeName>
    <alternativeName>
        <fullName evidence="19">Leucine zipper-EF-hand-containing transmembrane protein 1</fullName>
    </alternativeName>
</protein>
<keyword evidence="18 26" id="KW-0472">Membrane</keyword>
<feature type="compositionally biased region" description="Low complexity" evidence="25">
    <location>
        <begin position="4086"/>
        <end position="4104"/>
    </location>
</feature>
<dbReference type="FunFam" id="1.10.238.10:FF:000290">
    <property type="entry name" value="LETM1 and EF-hand domain-containing protein 1, mitochondrial"/>
    <property type="match status" value="1"/>
</dbReference>
<keyword evidence="13" id="KW-0630">Potassium</keyword>
<dbReference type="GO" id="GO:0098793">
    <property type="term" value="C:presynapse"/>
    <property type="evidence" value="ECO:0007669"/>
    <property type="project" value="GOC"/>
</dbReference>
<evidence type="ECO:0000259" key="27">
    <source>
        <dbReference type="PROSITE" id="PS50222"/>
    </source>
</evidence>
<feature type="compositionally biased region" description="Basic and acidic residues" evidence="25">
    <location>
        <begin position="3792"/>
        <end position="3807"/>
    </location>
</feature>
<evidence type="ECO:0000313" key="30">
    <source>
        <dbReference type="Proteomes" id="UP000319801"/>
    </source>
</evidence>
<keyword evidence="17 23" id="KW-0496">Mitochondrion</keyword>
<feature type="compositionally biased region" description="Low complexity" evidence="25">
    <location>
        <begin position="3718"/>
        <end position="3732"/>
    </location>
</feature>
<dbReference type="GO" id="GO:0015369">
    <property type="term" value="F:calcium:proton antiporter activity"/>
    <property type="evidence" value="ECO:0007669"/>
    <property type="project" value="UniProtKB-ARBA"/>
</dbReference>
<feature type="transmembrane region" description="Helical" evidence="26">
    <location>
        <begin position="65"/>
        <end position="83"/>
    </location>
</feature>
<feature type="region of interest" description="Disordered" evidence="25">
    <location>
        <begin position="2366"/>
        <end position="2391"/>
    </location>
</feature>
<dbReference type="GO" id="GO:0005743">
    <property type="term" value="C:mitochondrial inner membrane"/>
    <property type="evidence" value="ECO:0007669"/>
    <property type="project" value="UniProtKB-SubCell"/>
</dbReference>
<feature type="region of interest" description="Disordered" evidence="25">
    <location>
        <begin position="1218"/>
        <end position="1246"/>
    </location>
</feature>
<evidence type="ECO:0000256" key="18">
    <source>
        <dbReference type="ARBA" id="ARBA00023136"/>
    </source>
</evidence>
<comment type="catalytic activity">
    <reaction evidence="22">
        <text>K(+)(in) + H(+)(out) = K(+)(out) + H(+)(in)</text>
        <dbReference type="Rhea" id="RHEA:29467"/>
        <dbReference type="ChEBI" id="CHEBI:15378"/>
        <dbReference type="ChEBI" id="CHEBI:29103"/>
    </reaction>
</comment>
<dbReference type="GO" id="GO:0051560">
    <property type="term" value="P:mitochondrial calcium ion homeostasis"/>
    <property type="evidence" value="ECO:0007669"/>
    <property type="project" value="UniProtKB-ARBA"/>
</dbReference>
<keyword evidence="6" id="KW-0633">Potassium transport</keyword>
<feature type="compositionally biased region" description="Polar residues" evidence="25">
    <location>
        <begin position="1290"/>
        <end position="1299"/>
    </location>
</feature>
<dbReference type="GO" id="GO:0099093">
    <property type="term" value="P:calcium export from the mitochondrion"/>
    <property type="evidence" value="ECO:0007669"/>
    <property type="project" value="UniProtKB-ARBA"/>
</dbReference>
<evidence type="ECO:0000259" key="28">
    <source>
        <dbReference type="PROSITE" id="PS51758"/>
    </source>
</evidence>
<dbReference type="InterPro" id="IPR033616">
    <property type="entry name" value="BLTP1"/>
</dbReference>
<keyword evidence="11" id="KW-0106">Calcium</keyword>
<feature type="region of interest" description="Disordered" evidence="25">
    <location>
        <begin position="3446"/>
        <end position="3493"/>
    </location>
</feature>
<evidence type="ECO:0000256" key="11">
    <source>
        <dbReference type="ARBA" id="ARBA00022837"/>
    </source>
</evidence>
<dbReference type="Gene3D" id="1.10.238.10">
    <property type="entry name" value="EF-hand"/>
    <property type="match status" value="1"/>
</dbReference>
<keyword evidence="16" id="KW-0406">Ion transport</keyword>
<comment type="caution">
    <text evidence="29">The sequence shown here is derived from an EMBL/GenBank/DDBJ whole genome shotgun (WGS) entry which is preliminary data.</text>
</comment>
<dbReference type="InterPro" id="IPR056741">
    <property type="entry name" value="BLTP1_M"/>
</dbReference>
<evidence type="ECO:0000313" key="29">
    <source>
        <dbReference type="EMBL" id="TSW48755.1"/>
    </source>
</evidence>
<feature type="compositionally biased region" description="Polar residues" evidence="25">
    <location>
        <begin position="3814"/>
        <end position="3823"/>
    </location>
</feature>
<feature type="compositionally biased region" description="Polar residues" evidence="25">
    <location>
        <begin position="2186"/>
        <end position="2196"/>
    </location>
</feature>
<dbReference type="OrthoDB" id="10051416at2759"/>
<comment type="catalytic activity">
    <reaction evidence="20">
        <text>Ca(2+)(in) + 2 H(+)(out) = Ca(2+)(out) + 2 H(+)(in)</text>
        <dbReference type="Rhea" id="RHEA:72199"/>
        <dbReference type="ChEBI" id="CHEBI:15378"/>
        <dbReference type="ChEBI" id="CHEBI:29108"/>
    </reaction>
</comment>
<feature type="region of interest" description="Disordered" evidence="25">
    <location>
        <begin position="2571"/>
        <end position="2674"/>
    </location>
</feature>
<evidence type="ECO:0000256" key="23">
    <source>
        <dbReference type="PROSITE-ProRule" id="PRU01094"/>
    </source>
</evidence>
<gene>
    <name evidence="29" type="ORF">Baya_13454</name>
</gene>
<feature type="compositionally biased region" description="Polar residues" evidence="25">
    <location>
        <begin position="3859"/>
        <end position="3875"/>
    </location>
</feature>
<feature type="compositionally biased region" description="Low complexity" evidence="25">
    <location>
        <begin position="3446"/>
        <end position="3456"/>
    </location>
</feature>
<evidence type="ECO:0000256" key="17">
    <source>
        <dbReference type="ARBA" id="ARBA00023128"/>
    </source>
</evidence>
<evidence type="ECO:0000256" key="5">
    <source>
        <dbReference type="ARBA" id="ARBA00022449"/>
    </source>
</evidence>
<dbReference type="InterPro" id="IPR011992">
    <property type="entry name" value="EF-hand-dom_pair"/>
</dbReference>
<reference evidence="29 30" key="1">
    <citation type="journal article" date="2019" name="Genome Biol. Evol.">
        <title>Whole-Genome Sequencing of the Giant Devil Catfish, Bagarius yarrelli.</title>
        <authorList>
            <person name="Jiang W."/>
            <person name="Lv Y."/>
            <person name="Cheng L."/>
            <person name="Yang K."/>
            <person name="Chao B."/>
            <person name="Wang X."/>
            <person name="Li Y."/>
            <person name="Pan X."/>
            <person name="You X."/>
            <person name="Zhang Y."/>
            <person name="Yang J."/>
            <person name="Li J."/>
            <person name="Zhang X."/>
            <person name="Liu S."/>
            <person name="Sun C."/>
            <person name="Yang J."/>
            <person name="Shi Q."/>
        </authorList>
    </citation>
    <scope>NUCLEOTIDE SEQUENCE [LARGE SCALE GENOMIC DNA]</scope>
    <source>
        <strain evidence="29">JWS20170419001</strain>
        <tissue evidence="29">Muscle</tissue>
    </source>
</reference>
<feature type="region of interest" description="Disordered" evidence="25">
    <location>
        <begin position="3666"/>
        <end position="3732"/>
    </location>
</feature>
<feature type="compositionally biased region" description="Low complexity" evidence="25">
    <location>
        <begin position="1896"/>
        <end position="1911"/>
    </location>
</feature>
<dbReference type="Pfam" id="PF20413">
    <property type="entry name" value="BLTP1_N"/>
    <property type="match status" value="2"/>
</dbReference>
<keyword evidence="14 26" id="KW-1133">Transmembrane helix</keyword>
<feature type="region of interest" description="Disordered" evidence="25">
    <location>
        <begin position="2904"/>
        <end position="2933"/>
    </location>
</feature>
<keyword evidence="8 26" id="KW-0812">Transmembrane</keyword>
<evidence type="ECO:0000256" key="10">
    <source>
        <dbReference type="ARBA" id="ARBA00022792"/>
    </source>
</evidence>
<feature type="region of interest" description="Disordered" evidence="25">
    <location>
        <begin position="1891"/>
        <end position="1962"/>
    </location>
</feature>
<dbReference type="GO" id="GO:0043022">
    <property type="term" value="F:ribosome binding"/>
    <property type="evidence" value="ECO:0007669"/>
    <property type="project" value="InterPro"/>
</dbReference>
<feature type="region of interest" description="Disordered" evidence="25">
    <location>
        <begin position="155"/>
        <end position="181"/>
    </location>
</feature>
<evidence type="ECO:0000256" key="15">
    <source>
        <dbReference type="ARBA" id="ARBA00023054"/>
    </source>
</evidence>
<evidence type="ECO:0000256" key="19">
    <source>
        <dbReference type="ARBA" id="ARBA00031360"/>
    </source>
</evidence>
<keyword evidence="10" id="KW-0999">Mitochondrion inner membrane</keyword>
<evidence type="ECO:0000256" key="25">
    <source>
        <dbReference type="SAM" id="MobiDB-lite"/>
    </source>
</evidence>
<evidence type="ECO:0000256" key="14">
    <source>
        <dbReference type="ARBA" id="ARBA00022989"/>
    </source>
</evidence>
<dbReference type="PROSITE" id="PS51758">
    <property type="entry name" value="LETM1_RBD"/>
    <property type="match status" value="1"/>
</dbReference>
<feature type="compositionally biased region" description="Polar residues" evidence="25">
    <location>
        <begin position="4279"/>
        <end position="4289"/>
    </location>
</feature>